<evidence type="ECO:0000313" key="9">
    <source>
        <dbReference type="EMBL" id="PNU20197.1"/>
    </source>
</evidence>
<gene>
    <name evidence="9" type="ORF">C2E25_08395</name>
</gene>
<keyword evidence="7" id="KW-0732">Signal</keyword>
<keyword evidence="3 6" id="KW-0812">Transmembrane</keyword>
<keyword evidence="2" id="KW-1003">Cell membrane</keyword>
<proteinExistence type="predicted"/>
<dbReference type="InterPro" id="IPR008457">
    <property type="entry name" value="Cu-R_CopD_dom"/>
</dbReference>
<dbReference type="Gene3D" id="3.10.120.10">
    <property type="entry name" value="Cytochrome b5-like heme/steroid binding domain"/>
    <property type="match status" value="1"/>
</dbReference>
<feature type="transmembrane region" description="Helical" evidence="6">
    <location>
        <begin position="146"/>
        <end position="170"/>
    </location>
</feature>
<feature type="domain" description="Copper resistance protein D" evidence="8">
    <location>
        <begin position="113"/>
        <end position="180"/>
    </location>
</feature>
<dbReference type="SUPFAM" id="SSF55856">
    <property type="entry name" value="Cytochrome b5-like heme/steroid binding domain"/>
    <property type="match status" value="1"/>
</dbReference>
<feature type="chain" id="PRO_5014330305" evidence="7">
    <location>
        <begin position="21"/>
        <end position="300"/>
    </location>
</feature>
<evidence type="ECO:0000256" key="7">
    <source>
        <dbReference type="SAM" id="SignalP"/>
    </source>
</evidence>
<comment type="subcellular location">
    <subcellularLocation>
        <location evidence="1">Cell membrane</location>
        <topology evidence="1">Multi-pass membrane protein</topology>
    </subcellularLocation>
</comment>
<evidence type="ECO:0000256" key="4">
    <source>
        <dbReference type="ARBA" id="ARBA00022989"/>
    </source>
</evidence>
<evidence type="ECO:0000313" key="10">
    <source>
        <dbReference type="Proteomes" id="UP000236340"/>
    </source>
</evidence>
<evidence type="ECO:0000256" key="6">
    <source>
        <dbReference type="SAM" id="Phobius"/>
    </source>
</evidence>
<sequence>MRIPMLFLLLLLLSVGLAGATEKFARKTGHDCSYCHLNPAGGGELTAAGEAFIEQQAAAGAPVTTPVAGRVLRLLAGFLHLFTAVFWFGTIFYVHLVLKPAYASQGLPRSEVRVGLVSMVVMAVTGAYLTWLRVDSFETLLHTSFGILLLVKIGLFGIMVALALLAVFVIGPKLRQKRGATQDVVLGDMTTEQLARCDGKDGHPVCFAFQGRIFNAGNSPLWKGGEHMKRHPAGTDLSEALGQAPHGADRVLKLPDVGQLLPTTGQQTEPAPKRLFYLLAYLNLGLAIAILMVVALWRWN</sequence>
<dbReference type="InterPro" id="IPR032694">
    <property type="entry name" value="CopC/D"/>
</dbReference>
<keyword evidence="4 6" id="KW-1133">Transmembrane helix</keyword>
<dbReference type="Pfam" id="PF05425">
    <property type="entry name" value="CopD"/>
    <property type="match status" value="1"/>
</dbReference>
<evidence type="ECO:0000259" key="8">
    <source>
        <dbReference type="Pfam" id="PF05425"/>
    </source>
</evidence>
<feature type="signal peptide" evidence="7">
    <location>
        <begin position="1"/>
        <end position="20"/>
    </location>
</feature>
<comment type="caution">
    <text evidence="9">The sequence shown here is derived from an EMBL/GenBank/DDBJ whole genome shotgun (WGS) entry which is preliminary data.</text>
</comment>
<dbReference type="InterPro" id="IPR036400">
    <property type="entry name" value="Cyt_B5-like_heme/steroid_sf"/>
</dbReference>
<evidence type="ECO:0000256" key="3">
    <source>
        <dbReference type="ARBA" id="ARBA00022692"/>
    </source>
</evidence>
<feature type="transmembrane region" description="Helical" evidence="6">
    <location>
        <begin position="114"/>
        <end position="134"/>
    </location>
</feature>
<evidence type="ECO:0000256" key="2">
    <source>
        <dbReference type="ARBA" id="ARBA00022475"/>
    </source>
</evidence>
<name>A0A2K2HA94_9BACT</name>
<protein>
    <submittedName>
        <fullName evidence="9">Cytochrome B5</fullName>
    </submittedName>
</protein>
<dbReference type="GO" id="GO:0005886">
    <property type="term" value="C:plasma membrane"/>
    <property type="evidence" value="ECO:0007669"/>
    <property type="project" value="UniProtKB-SubCell"/>
</dbReference>
<organism evidence="9 10">
    <name type="scientific">Geothermobacter hydrogeniphilus</name>
    <dbReference type="NCBI Taxonomy" id="1969733"/>
    <lineage>
        <taxon>Bacteria</taxon>
        <taxon>Pseudomonadati</taxon>
        <taxon>Thermodesulfobacteriota</taxon>
        <taxon>Desulfuromonadia</taxon>
        <taxon>Desulfuromonadales</taxon>
        <taxon>Geothermobacteraceae</taxon>
        <taxon>Geothermobacter</taxon>
    </lineage>
</organism>
<evidence type="ECO:0000256" key="5">
    <source>
        <dbReference type="ARBA" id="ARBA00023136"/>
    </source>
</evidence>
<evidence type="ECO:0000256" key="1">
    <source>
        <dbReference type="ARBA" id="ARBA00004651"/>
    </source>
</evidence>
<feature type="transmembrane region" description="Helical" evidence="6">
    <location>
        <begin position="74"/>
        <end position="94"/>
    </location>
</feature>
<reference evidence="9 10" key="1">
    <citation type="journal article" date="2018" name="Genome Announc.">
        <title>Genome Sequence of Geothermobacter sp. HR-1 Iron Reducer from the Loihi Seamount.</title>
        <authorList>
            <person name="Smith H."/>
            <person name="Abuyen K."/>
            <person name="Tremblay J."/>
            <person name="Savalia P."/>
            <person name="Perez-Rodriguez I."/>
            <person name="Emerson D."/>
            <person name="Tully B."/>
            <person name="Amend J."/>
        </authorList>
    </citation>
    <scope>NUCLEOTIDE SEQUENCE [LARGE SCALE GENOMIC DNA]</scope>
    <source>
        <strain evidence="9 10">HR-1</strain>
    </source>
</reference>
<dbReference type="EMBL" id="PPFX01000016">
    <property type="protein sequence ID" value="PNU20197.1"/>
    <property type="molecule type" value="Genomic_DNA"/>
</dbReference>
<accession>A0A2K2HA94</accession>
<dbReference type="OrthoDB" id="9785263at2"/>
<dbReference type="PANTHER" id="PTHR34820:SF4">
    <property type="entry name" value="INNER MEMBRANE PROTEIN YEBZ"/>
    <property type="match status" value="1"/>
</dbReference>
<dbReference type="Proteomes" id="UP000236340">
    <property type="component" value="Unassembled WGS sequence"/>
</dbReference>
<dbReference type="PANTHER" id="PTHR34820">
    <property type="entry name" value="INNER MEMBRANE PROTEIN YEBZ"/>
    <property type="match status" value="1"/>
</dbReference>
<dbReference type="GO" id="GO:0006825">
    <property type="term" value="P:copper ion transport"/>
    <property type="evidence" value="ECO:0007669"/>
    <property type="project" value="InterPro"/>
</dbReference>
<feature type="transmembrane region" description="Helical" evidence="6">
    <location>
        <begin position="275"/>
        <end position="297"/>
    </location>
</feature>
<keyword evidence="5 6" id="KW-0472">Membrane</keyword>
<dbReference type="AlphaFoldDB" id="A0A2K2HA94"/>